<feature type="signal peptide" evidence="1">
    <location>
        <begin position="1"/>
        <end position="23"/>
    </location>
</feature>
<comment type="caution">
    <text evidence="2">The sequence shown here is derived from an EMBL/GenBank/DDBJ whole genome shotgun (WGS) entry which is preliminary data.</text>
</comment>
<evidence type="ECO:0000256" key="1">
    <source>
        <dbReference type="SAM" id="SignalP"/>
    </source>
</evidence>
<keyword evidence="3" id="KW-1185">Reference proteome</keyword>
<feature type="chain" id="PRO_5037467737" evidence="1">
    <location>
        <begin position="24"/>
        <end position="159"/>
    </location>
</feature>
<dbReference type="Proteomes" id="UP000778951">
    <property type="component" value="Unassembled WGS sequence"/>
</dbReference>
<reference evidence="2" key="1">
    <citation type="submission" date="2020-03" db="EMBL/GenBank/DDBJ databases">
        <title>Spirochaetal bacteria isolated from arthropods constitute a novel genus Entomospira genus novum within the order Spirochaetales.</title>
        <authorList>
            <person name="Grana-Miraglia L."/>
            <person name="Sikutova S."/>
            <person name="Fingerle V."/>
            <person name="Sing A."/>
            <person name="Castillo-Ramirez S."/>
            <person name="Margos G."/>
            <person name="Rudolf I."/>
        </authorList>
    </citation>
    <scope>NUCLEOTIDE SEQUENCE</scope>
    <source>
        <strain evidence="2">BR149</strain>
    </source>
</reference>
<keyword evidence="1" id="KW-0732">Signal</keyword>
<evidence type="ECO:0000313" key="2">
    <source>
        <dbReference type="EMBL" id="NIZ68791.1"/>
    </source>
</evidence>
<dbReference type="RefSeq" id="WP_167694909.1">
    <property type="nucleotide sequence ID" value="NZ_CP118181.1"/>
</dbReference>
<dbReference type="EMBL" id="JAATLM010000001">
    <property type="protein sequence ID" value="NIZ68791.1"/>
    <property type="molecule type" value="Genomic_DNA"/>
</dbReference>
<gene>
    <name evidence="2" type="ORF">HCT48_00965</name>
</gene>
<accession>A0A968GFB9</accession>
<evidence type="ECO:0000313" key="3">
    <source>
        <dbReference type="Proteomes" id="UP000778951"/>
    </source>
</evidence>
<organism evidence="2 3">
    <name type="scientific">Entomospira culicis</name>
    <dbReference type="NCBI Taxonomy" id="2719989"/>
    <lineage>
        <taxon>Bacteria</taxon>
        <taxon>Pseudomonadati</taxon>
        <taxon>Spirochaetota</taxon>
        <taxon>Spirochaetia</taxon>
        <taxon>Spirochaetales</taxon>
        <taxon>Spirochaetaceae</taxon>
        <taxon>Entomospira</taxon>
    </lineage>
</organism>
<name>A0A968GFB9_9SPIO</name>
<sequence>MQKILRISLLITLMHLLLIPAFAQQQESTIDITLHQYLRGLRTQRITSFIANARFIRDGDTTRAFHQNAQGLRLTLTGDHQSQAIHTITLCLDNPQHPTKSDRWLRTLSATLAILIPQSSEVDRLLVIERTISNETATFHQLSLQSNWQPCGKAITITL</sequence>
<dbReference type="AlphaFoldDB" id="A0A968GFB9"/>
<protein>
    <submittedName>
        <fullName evidence="2">Uncharacterized protein</fullName>
    </submittedName>
</protein>
<proteinExistence type="predicted"/>